<evidence type="ECO:0000256" key="6">
    <source>
        <dbReference type="SAM" id="Coils"/>
    </source>
</evidence>
<geneLocation type="plasmid" evidence="9">
    <name>pNDM-Iz4b</name>
</geneLocation>
<dbReference type="EMBL" id="KJ547696">
    <property type="protein sequence ID" value="AID58558.1"/>
    <property type="molecule type" value="Genomic_DNA"/>
</dbReference>
<feature type="region of interest" description="Disordered" evidence="7">
    <location>
        <begin position="1"/>
        <end position="50"/>
    </location>
</feature>
<dbReference type="CDD" id="cd16429">
    <property type="entry name" value="VirB10"/>
    <property type="match status" value="1"/>
</dbReference>
<feature type="transmembrane region" description="Helical" evidence="8">
    <location>
        <begin position="65"/>
        <end position="85"/>
    </location>
</feature>
<dbReference type="Pfam" id="PF03743">
    <property type="entry name" value="TrbI"/>
    <property type="match status" value="1"/>
</dbReference>
<comment type="subcellular location">
    <subcellularLocation>
        <location evidence="1">Membrane</location>
        <topology evidence="1">Single-pass membrane protein</topology>
    </subcellularLocation>
</comment>
<dbReference type="Gene3D" id="2.40.128.260">
    <property type="entry name" value="Type IV secretion system, VirB10/TraB/TrbI"/>
    <property type="match status" value="1"/>
</dbReference>
<dbReference type="InterPro" id="IPR005498">
    <property type="entry name" value="T4SS_VirB10/TraB/TrbI"/>
</dbReference>
<keyword evidence="6" id="KW-0175">Coiled coil</keyword>
<evidence type="ECO:0000256" key="5">
    <source>
        <dbReference type="ARBA" id="ARBA00023136"/>
    </source>
</evidence>
<comment type="similarity">
    <text evidence="2">Belongs to the TrbI/VirB10 family.</text>
</comment>
<evidence type="ECO:0000256" key="7">
    <source>
        <dbReference type="SAM" id="MobiDB-lite"/>
    </source>
</evidence>
<evidence type="ECO:0000256" key="4">
    <source>
        <dbReference type="ARBA" id="ARBA00022989"/>
    </source>
</evidence>
<dbReference type="GO" id="GO:0016020">
    <property type="term" value="C:membrane"/>
    <property type="evidence" value="ECO:0007669"/>
    <property type="project" value="UniProtKB-SubCell"/>
</dbReference>
<sequence>MEENKMTNENKNLGNDDFKTQDNFSTENHVFHDEKKEHGKDDFERQDAFENKPKTSVKNIDIGKLVKFGGLLALIIGLVIFGVYLKLQKNKESRVESGVESAVAKPVTGMDGSNFNGMDRFGFGNPQPIPTATTPDPVNPTEKSPEQLEMERQLAEQQQQLAMQQEQARQDAMAKEQALLNARYKSGIMVNENGGKGGGVSPNGDASAMAGIPPELAPLFMGMQASQQSNANGNQAGASNVNPRIANSTAGSMGGRFDSSTSNQKAPIAHASYNADRRMLIQQGKIVDAVLETAVKSDLPSNIIARVTNDVYSEQGRNRLLPAGTRLFGQYSSIVNDGQAEIGAVWNRAITPNGVEIMLDSPSTNSLGIAGLGGKVNNHYGRIFGTATLLSIIGAGVSNAGVSSSDQNNASQTYRTEVANSFGNQADRVLQRNLSIPPTITVAHGTRIKVLVAKDLDFSTILNQ</sequence>
<keyword evidence="4 8" id="KW-1133">Transmembrane helix</keyword>
<organism evidence="9">
    <name type="scientific">Acinetobacter lwoffii</name>
    <dbReference type="NCBI Taxonomy" id="28090"/>
    <lineage>
        <taxon>Bacteria</taxon>
        <taxon>Pseudomonadati</taxon>
        <taxon>Pseudomonadota</taxon>
        <taxon>Gammaproteobacteria</taxon>
        <taxon>Moraxellales</taxon>
        <taxon>Moraxellaceae</taxon>
        <taxon>Acinetobacter</taxon>
    </lineage>
</organism>
<evidence type="ECO:0000256" key="8">
    <source>
        <dbReference type="SAM" id="Phobius"/>
    </source>
</evidence>
<evidence type="ECO:0000313" key="9">
    <source>
        <dbReference type="EMBL" id="AID58558.1"/>
    </source>
</evidence>
<keyword evidence="9" id="KW-0614">Plasmid</keyword>
<evidence type="ECO:0000256" key="1">
    <source>
        <dbReference type="ARBA" id="ARBA00004167"/>
    </source>
</evidence>
<gene>
    <name evidence="9" type="primary">virB10</name>
</gene>
<feature type="coiled-coil region" evidence="6">
    <location>
        <begin position="147"/>
        <end position="175"/>
    </location>
</feature>
<protein>
    <submittedName>
        <fullName evidence="9">VirB10</fullName>
    </submittedName>
</protein>
<dbReference type="InterPro" id="IPR042217">
    <property type="entry name" value="T4SS_VirB10/TrbI"/>
</dbReference>
<evidence type="ECO:0000256" key="2">
    <source>
        <dbReference type="ARBA" id="ARBA00010265"/>
    </source>
</evidence>
<evidence type="ECO:0000256" key="3">
    <source>
        <dbReference type="ARBA" id="ARBA00022692"/>
    </source>
</evidence>
<feature type="compositionally biased region" description="Basic and acidic residues" evidence="7">
    <location>
        <begin position="1"/>
        <end position="20"/>
    </location>
</feature>
<feature type="compositionally biased region" description="Basic and acidic residues" evidence="7">
    <location>
        <begin position="29"/>
        <end position="50"/>
    </location>
</feature>
<dbReference type="AlphaFoldDB" id="A0A068F1E4"/>
<proteinExistence type="inferred from homology"/>
<accession>A0A068F1E4</accession>
<keyword evidence="3 8" id="KW-0812">Transmembrane</keyword>
<reference evidence="9" key="1">
    <citation type="submission" date="2014-03" db="EMBL/GenBank/DDBJ databases">
        <title>NDM-1-Producing Acinetobacter lwoffii of Companion Animal Origin in China.</title>
        <authorList>
            <person name="Sun Y."/>
            <person name="Ji X."/>
            <person name="Guo X."/>
            <person name="Liu J."/>
            <person name="Zhu L."/>
            <person name="Zhou W."/>
            <person name="Zhao X."/>
            <person name="Tong P."/>
            <person name="Xia L."/>
            <person name="Qian J."/>
            <person name="Liu Q."/>
            <person name="Xu L."/>
            <person name="Feng S."/>
        </authorList>
    </citation>
    <scope>NUCLEOTIDE SEQUENCE</scope>
    <source>
        <strain evidence="9">Iz4b</strain>
        <plasmid evidence="9">pNDM-Iz4b</plasmid>
    </source>
</reference>
<keyword evidence="5 8" id="KW-0472">Membrane</keyword>
<name>A0A068F1E4_ACILW</name>